<dbReference type="Gene3D" id="1.10.439.10">
    <property type="entry name" value="Penicillin Amidohydrolase, domain 1"/>
    <property type="match status" value="1"/>
</dbReference>
<evidence type="ECO:0000313" key="7">
    <source>
        <dbReference type="Proteomes" id="UP000007947"/>
    </source>
</evidence>
<keyword evidence="3" id="KW-0865">Zymogen</keyword>
<dbReference type="PANTHER" id="PTHR34218">
    <property type="entry name" value="PEPTIDASE S45 PENICILLIN AMIDASE"/>
    <property type="match status" value="1"/>
</dbReference>
<dbReference type="GO" id="GO:0016811">
    <property type="term" value="F:hydrolase activity, acting on carbon-nitrogen (but not peptide) bonds, in linear amides"/>
    <property type="evidence" value="ECO:0007669"/>
    <property type="project" value="InterPro"/>
</dbReference>
<dbReference type="HOGENOM" id="CLU_011790_0_1_11"/>
<evidence type="ECO:0000256" key="2">
    <source>
        <dbReference type="ARBA" id="ARBA00022801"/>
    </source>
</evidence>
<keyword evidence="5" id="KW-0479">Metal-binding</keyword>
<feature type="active site" description="Nucleophile" evidence="4">
    <location>
        <position position="291"/>
    </location>
</feature>
<dbReference type="STRING" id="1032480.MLP_45950"/>
<dbReference type="AlphaFoldDB" id="F5XE61"/>
<gene>
    <name evidence="6" type="ordered locus">MLP_45950</name>
</gene>
<dbReference type="InterPro" id="IPR043146">
    <property type="entry name" value="Penicillin_amidase_N_B-knob"/>
</dbReference>
<dbReference type="MEROPS" id="S45.003"/>
<dbReference type="SUPFAM" id="SSF56235">
    <property type="entry name" value="N-terminal nucleophile aminohydrolases (Ntn hydrolases)"/>
    <property type="match status" value="1"/>
</dbReference>
<organism evidence="6 7">
    <name type="scientific">Microlunatus phosphovorus (strain ATCC 700054 / DSM 10555 / JCM 9379 / NBRC 101784 / NCIMB 13414 / VKM Ac-1990 / NM-1)</name>
    <dbReference type="NCBI Taxonomy" id="1032480"/>
    <lineage>
        <taxon>Bacteria</taxon>
        <taxon>Bacillati</taxon>
        <taxon>Actinomycetota</taxon>
        <taxon>Actinomycetes</taxon>
        <taxon>Propionibacteriales</taxon>
        <taxon>Propionibacteriaceae</taxon>
        <taxon>Microlunatus</taxon>
    </lineage>
</organism>
<feature type="binding site" evidence="5">
    <location>
        <position position="372"/>
    </location>
    <ligand>
        <name>Ca(2+)</name>
        <dbReference type="ChEBI" id="CHEBI:29108"/>
    </ligand>
</feature>
<dbReference type="eggNOG" id="COG2366">
    <property type="taxonomic scope" value="Bacteria"/>
</dbReference>
<dbReference type="InterPro" id="IPR023343">
    <property type="entry name" value="Penicillin_amidase_dom1"/>
</dbReference>
<dbReference type="GO" id="GO:0017000">
    <property type="term" value="P:antibiotic biosynthetic process"/>
    <property type="evidence" value="ECO:0007669"/>
    <property type="project" value="InterPro"/>
</dbReference>
<dbReference type="Gene3D" id="2.30.120.10">
    <property type="match status" value="1"/>
</dbReference>
<sequence>MLRKPRWLLFAAFVVVLALVGLAGLSVATVRRPFPQVDGEISLPGLTTPVQVIRDQWGVANIYADNAEDLFEAQGYVQAQDRFFEMDVRRHITAGRLSELFGASQVETDTFIRTLGWRRVATAELPLLSASTRRYLDAYADGVNAYLQSHRAANISLEYSLLGFQGLDYTPEPWTAVDSLAWLKAMAWDLGANLDREIETSLMLATVGAKQTAELWPDYPLKGFTPIVTSGAVRDGAFDPAAPPGNRRVLPEGLAKAQTSAYTDALRDVAKTLRQLPTMIADRSVDGATGSNSWAVAGDRTDTGKPLLANDPHLATSIPSTFMQTGLHCRTVSKACPFEVSGYSFAGMPGVVIGHNATIAWGLTTSNVDVQDLYLEQVRGESVRVGDKYEPLATRTEEIKVSGEATPRTITVRSSKHGPLLSDAWEQLRRVGAGAAGKDREAYAVSLAWTGLQPSRTMDALLRINVAGDFAQFRAAAKLLGAPSQNLVYADIHGTIGYQLPGAIPERGRGDGDTVAPGWDPAYDWKGLIPFAELPWAENPADGYIVTANNQIIGQERYPRKLGSTYSYGWRSQTIVDALRANPRISVAQNLALQNEDVVRFADVLVPRLLKLSVADSPTTPASWVAEGQQTLVGWDYSASKDSAAAAYFFVVVHNILERTFRDQMPEELWPGGGGRWYAVLTNLLDDPDNAWWDDTRTPDVRERRDDILRAAMTDARKELTSLISRETTGWEWGKLHRVTLRHQTLGSSGIRPIEKLFNRGDWPVGGGPEVVNAMSFDDTQGYRVDSGPTMRMVVDLSDLDKSQWINQSGNSGHAYHPNYDDQAPLWVNGETLPFATSRTSVESQAKHRLDLVPTG</sequence>
<dbReference type="InterPro" id="IPR043147">
    <property type="entry name" value="Penicillin_amidase_A-knob"/>
</dbReference>
<accession>F5XE61</accession>
<dbReference type="EMBL" id="AP012204">
    <property type="protein sequence ID" value="BAK37609.1"/>
    <property type="molecule type" value="Genomic_DNA"/>
</dbReference>
<proteinExistence type="inferred from homology"/>
<feature type="binding site" evidence="5">
    <location>
        <position position="369"/>
    </location>
    <ligand>
        <name>Ca(2+)</name>
        <dbReference type="ChEBI" id="CHEBI:29108"/>
    </ligand>
</feature>
<dbReference type="InterPro" id="IPR014395">
    <property type="entry name" value="Pen/GL7ACA/AHL_acylase"/>
</dbReference>
<dbReference type="InterPro" id="IPR002692">
    <property type="entry name" value="S45"/>
</dbReference>
<name>F5XE61_MICPN</name>
<protein>
    <submittedName>
        <fullName evidence="6">Peptidase S45 family protein</fullName>
    </submittedName>
</protein>
<dbReference type="Pfam" id="PF01804">
    <property type="entry name" value="Penicil_amidase"/>
    <property type="match status" value="1"/>
</dbReference>
<dbReference type="Gene3D" id="1.10.1400.10">
    <property type="match status" value="1"/>
</dbReference>
<dbReference type="KEGG" id="mph:MLP_45950"/>
<reference evidence="6 7" key="1">
    <citation type="submission" date="2011-05" db="EMBL/GenBank/DDBJ databases">
        <title>Whole genome sequence of Microlunatus phosphovorus NM-1.</title>
        <authorList>
            <person name="Hosoyama A."/>
            <person name="Sasaki K."/>
            <person name="Harada T."/>
            <person name="Igarashi R."/>
            <person name="Kawakoshi A."/>
            <person name="Sasagawa M."/>
            <person name="Fukada J."/>
            <person name="Nakamura S."/>
            <person name="Katano Y."/>
            <person name="Hanada S."/>
            <person name="Kamagata Y."/>
            <person name="Nakamura N."/>
            <person name="Yamazaki S."/>
            <person name="Fujita N."/>
        </authorList>
    </citation>
    <scope>NUCLEOTIDE SEQUENCE [LARGE SCALE GENOMIC DNA]</scope>
    <source>
        <strain evidence="7">ATCC 700054 / DSM 10555 / JCM 9379 / NBRC 101784 / NCIMB 13414 / VKM Ac-1990 / NM-1</strain>
    </source>
</reference>
<evidence type="ECO:0000256" key="3">
    <source>
        <dbReference type="ARBA" id="ARBA00023145"/>
    </source>
</evidence>
<keyword evidence="5" id="KW-0106">Calcium</keyword>
<comment type="similarity">
    <text evidence="1">Belongs to the peptidase S45 family.</text>
</comment>
<keyword evidence="2" id="KW-0378">Hydrolase</keyword>
<dbReference type="CDD" id="cd03747">
    <property type="entry name" value="Ntn_PGA_like"/>
    <property type="match status" value="1"/>
</dbReference>
<evidence type="ECO:0000313" key="6">
    <source>
        <dbReference type="EMBL" id="BAK37609.1"/>
    </source>
</evidence>
<dbReference type="PANTHER" id="PTHR34218:SF4">
    <property type="entry name" value="ACYL-HOMOSERINE LACTONE ACYLASE QUIP"/>
    <property type="match status" value="1"/>
</dbReference>
<evidence type="ECO:0000256" key="4">
    <source>
        <dbReference type="PIRSR" id="PIRSR001227-1"/>
    </source>
</evidence>
<dbReference type="PIRSF" id="PIRSF001227">
    <property type="entry name" value="Pen_acylase"/>
    <property type="match status" value="1"/>
</dbReference>
<evidence type="ECO:0000256" key="5">
    <source>
        <dbReference type="PIRSR" id="PIRSR001227-2"/>
    </source>
</evidence>
<comment type="cofactor">
    <cofactor evidence="5">
        <name>Ca(2+)</name>
        <dbReference type="ChEBI" id="CHEBI:29108"/>
    </cofactor>
    <text evidence="5">Binds 1 Ca(2+) ion per dimer.</text>
</comment>
<dbReference type="GO" id="GO:0046872">
    <property type="term" value="F:metal ion binding"/>
    <property type="evidence" value="ECO:0007669"/>
    <property type="project" value="UniProtKB-KW"/>
</dbReference>
<dbReference type="Gene3D" id="3.60.20.10">
    <property type="entry name" value="Glutamine Phosphoribosylpyrophosphate, subunit 1, domain 1"/>
    <property type="match status" value="1"/>
</dbReference>
<dbReference type="RefSeq" id="WP_013865441.1">
    <property type="nucleotide sequence ID" value="NC_015635.1"/>
</dbReference>
<evidence type="ECO:0000256" key="1">
    <source>
        <dbReference type="ARBA" id="ARBA00006586"/>
    </source>
</evidence>
<dbReference type="OrthoDB" id="5240333at2"/>
<feature type="binding site" evidence="5">
    <location>
        <position position="197"/>
    </location>
    <ligand>
        <name>Ca(2+)</name>
        <dbReference type="ChEBI" id="CHEBI:29108"/>
    </ligand>
</feature>
<dbReference type="Proteomes" id="UP000007947">
    <property type="component" value="Chromosome"/>
</dbReference>
<dbReference type="InterPro" id="IPR029055">
    <property type="entry name" value="Ntn_hydrolases_N"/>
</dbReference>
<keyword evidence="7" id="KW-1185">Reference proteome</keyword>